<dbReference type="EMBL" id="RCIW01000003">
    <property type="protein sequence ID" value="RLP12231.1"/>
    <property type="molecule type" value="Genomic_DNA"/>
</dbReference>
<dbReference type="Proteomes" id="UP000279336">
    <property type="component" value="Unassembled WGS sequence"/>
</dbReference>
<evidence type="ECO:0000313" key="1">
    <source>
        <dbReference type="EMBL" id="RLP12231.1"/>
    </source>
</evidence>
<gene>
    <name evidence="1" type="ORF">D7U36_02945</name>
</gene>
<organism evidence="1 2">
    <name type="scientific">Propionibacterium australiense</name>
    <dbReference type="NCBI Taxonomy" id="119981"/>
    <lineage>
        <taxon>Bacteria</taxon>
        <taxon>Bacillati</taxon>
        <taxon>Actinomycetota</taxon>
        <taxon>Actinomycetes</taxon>
        <taxon>Propionibacteriales</taxon>
        <taxon>Propionibacteriaceae</taxon>
        <taxon>Propionibacterium</taxon>
    </lineage>
</organism>
<proteinExistence type="predicted"/>
<evidence type="ECO:0000313" key="2">
    <source>
        <dbReference type="Proteomes" id="UP000279336"/>
    </source>
</evidence>
<dbReference type="RefSeq" id="WP_121587936.1">
    <property type="nucleotide sequence ID" value="NZ_RCIW01000003.1"/>
</dbReference>
<sequence length="81" mass="8839">MSDKERLQTVIGATSAASVTLYYAEEAIRRAERAQNSVELARAFNTLSMWARELLDAADAGHRLANQFHPSKGSDGEEAVS</sequence>
<comment type="caution">
    <text evidence="1">The sequence shown here is derived from an EMBL/GenBank/DDBJ whole genome shotgun (WGS) entry which is preliminary data.</text>
</comment>
<protein>
    <submittedName>
        <fullName evidence="1">Uncharacterized protein</fullName>
    </submittedName>
</protein>
<name>A0A8B3FNY4_9ACTN</name>
<accession>A0A8B3FNY4</accession>
<reference evidence="1 2" key="1">
    <citation type="submission" date="2018-10" db="EMBL/GenBank/DDBJ databases">
        <title>Propionibacterium australiense Genome Sequencing and Assembly.</title>
        <authorList>
            <person name="Bernier A.-M."/>
            <person name="Bernard K."/>
        </authorList>
    </citation>
    <scope>NUCLEOTIDE SEQUENCE [LARGE SCALE GENOMIC DNA]</scope>
    <source>
        <strain evidence="1 2">NML98A078</strain>
    </source>
</reference>
<dbReference type="AlphaFoldDB" id="A0A8B3FNY4"/>